<dbReference type="OrthoDB" id="1606438at2759"/>
<dbReference type="InterPro" id="IPR036388">
    <property type="entry name" value="WH-like_DNA-bd_sf"/>
</dbReference>
<accession>A0A8H3EXV2</accession>
<evidence type="ECO:0000259" key="4">
    <source>
        <dbReference type="Pfam" id="PF00891"/>
    </source>
</evidence>
<evidence type="ECO:0000256" key="2">
    <source>
        <dbReference type="ARBA" id="ARBA00022679"/>
    </source>
</evidence>
<dbReference type="InterPro" id="IPR036390">
    <property type="entry name" value="WH_DNA-bd_sf"/>
</dbReference>
<evidence type="ECO:0000313" key="5">
    <source>
        <dbReference type="EMBL" id="CAF9913620.1"/>
    </source>
</evidence>
<dbReference type="PANTHER" id="PTHR43712">
    <property type="entry name" value="PUTATIVE (AFU_ORTHOLOGUE AFUA_4G14580)-RELATED"/>
    <property type="match status" value="1"/>
</dbReference>
<dbReference type="Pfam" id="PF00891">
    <property type="entry name" value="Methyltransf_2"/>
    <property type="match status" value="1"/>
</dbReference>
<sequence length="396" mass="44547">MSTLTARAEEILTQAKQLDSYIVSNGLPPTSFDQDSLMNLPPEYEAVQSALIESTHTLKRLAQGTFGAMTEMLYCFTDLTTLRALYHYKIPQAVPLTGSITYDEIAQRISLPSTLVSRFLRHAMASQIFTESLPGHVTHTAISHTLSIDPEFFEAVGLLTDEFAPASNALIGAIDTYPDSREPTHTERMNRFGMGMRYFTRGEGWDLKHLRAGYDWDAIDSPGGVVVDVGGGQGAFSQFLAASTRHLRFIVQDSAAVANSGEAALPEDLKERIDFMPHDFFTEQPIKGADVYFMRWILHNWSNKYCLQILRNLVPALKKGSRVVLYEFLLPDKPVTKLRQKQGLNLDMVVLSCFNSSERTTMDWQRLFEEADIRFRFDNAITPQGSTMSIIQAIWL</sequence>
<dbReference type="Gene3D" id="1.10.10.10">
    <property type="entry name" value="Winged helix-like DNA-binding domain superfamily/Winged helix DNA-binding domain"/>
    <property type="match status" value="1"/>
</dbReference>
<evidence type="ECO:0000256" key="3">
    <source>
        <dbReference type="ARBA" id="ARBA00022691"/>
    </source>
</evidence>
<protein>
    <recommendedName>
        <fullName evidence="4">O-methyltransferase C-terminal domain-containing protein</fullName>
    </recommendedName>
</protein>
<proteinExistence type="predicted"/>
<dbReference type="SUPFAM" id="SSF53335">
    <property type="entry name" value="S-adenosyl-L-methionine-dependent methyltransferases"/>
    <property type="match status" value="1"/>
</dbReference>
<organism evidence="5 6">
    <name type="scientific">Imshaugia aleurites</name>
    <dbReference type="NCBI Taxonomy" id="172621"/>
    <lineage>
        <taxon>Eukaryota</taxon>
        <taxon>Fungi</taxon>
        <taxon>Dikarya</taxon>
        <taxon>Ascomycota</taxon>
        <taxon>Pezizomycotina</taxon>
        <taxon>Lecanoromycetes</taxon>
        <taxon>OSLEUM clade</taxon>
        <taxon>Lecanoromycetidae</taxon>
        <taxon>Lecanorales</taxon>
        <taxon>Lecanorineae</taxon>
        <taxon>Parmeliaceae</taxon>
        <taxon>Imshaugia</taxon>
    </lineage>
</organism>
<keyword evidence="3" id="KW-0949">S-adenosyl-L-methionine</keyword>
<dbReference type="Gene3D" id="3.40.50.150">
    <property type="entry name" value="Vaccinia Virus protein VP39"/>
    <property type="match status" value="1"/>
</dbReference>
<dbReference type="SUPFAM" id="SSF46785">
    <property type="entry name" value="Winged helix' DNA-binding domain"/>
    <property type="match status" value="1"/>
</dbReference>
<dbReference type="GO" id="GO:0032259">
    <property type="term" value="P:methylation"/>
    <property type="evidence" value="ECO:0007669"/>
    <property type="project" value="UniProtKB-KW"/>
</dbReference>
<dbReference type="GO" id="GO:0008171">
    <property type="term" value="F:O-methyltransferase activity"/>
    <property type="evidence" value="ECO:0007669"/>
    <property type="project" value="InterPro"/>
</dbReference>
<dbReference type="PROSITE" id="PS51683">
    <property type="entry name" value="SAM_OMT_II"/>
    <property type="match status" value="1"/>
</dbReference>
<evidence type="ECO:0000313" key="6">
    <source>
        <dbReference type="Proteomes" id="UP000664534"/>
    </source>
</evidence>
<dbReference type="EMBL" id="CAJPDT010000012">
    <property type="protein sequence ID" value="CAF9913620.1"/>
    <property type="molecule type" value="Genomic_DNA"/>
</dbReference>
<keyword evidence="2" id="KW-0808">Transferase</keyword>
<dbReference type="PANTHER" id="PTHR43712:SF16">
    <property type="entry name" value="O-METHYLTRANSFERASE ELCB"/>
    <property type="match status" value="1"/>
</dbReference>
<dbReference type="AlphaFoldDB" id="A0A8H3EXV2"/>
<keyword evidence="6" id="KW-1185">Reference proteome</keyword>
<dbReference type="InterPro" id="IPR016461">
    <property type="entry name" value="COMT-like"/>
</dbReference>
<reference evidence="5" key="1">
    <citation type="submission" date="2021-03" db="EMBL/GenBank/DDBJ databases">
        <authorList>
            <person name="Tagirdzhanova G."/>
        </authorList>
    </citation>
    <scope>NUCLEOTIDE SEQUENCE</scope>
</reference>
<keyword evidence="1" id="KW-0489">Methyltransferase</keyword>
<name>A0A8H3EXV2_9LECA</name>
<dbReference type="Proteomes" id="UP000664534">
    <property type="component" value="Unassembled WGS sequence"/>
</dbReference>
<gene>
    <name evidence="5" type="ORF">IMSHALPRED_001397</name>
</gene>
<dbReference type="InterPro" id="IPR029063">
    <property type="entry name" value="SAM-dependent_MTases_sf"/>
</dbReference>
<dbReference type="InterPro" id="IPR001077">
    <property type="entry name" value="COMT_C"/>
</dbReference>
<comment type="caution">
    <text evidence="5">The sequence shown here is derived from an EMBL/GenBank/DDBJ whole genome shotgun (WGS) entry which is preliminary data.</text>
</comment>
<feature type="domain" description="O-methyltransferase C-terminal" evidence="4">
    <location>
        <begin position="225"/>
        <end position="371"/>
    </location>
</feature>
<evidence type="ECO:0000256" key="1">
    <source>
        <dbReference type="ARBA" id="ARBA00022603"/>
    </source>
</evidence>